<keyword evidence="3" id="KW-0378">Hydrolase</keyword>
<dbReference type="GO" id="GO:0008234">
    <property type="term" value="F:cysteine-type peptidase activity"/>
    <property type="evidence" value="ECO:0007669"/>
    <property type="project" value="UniProtKB-KW"/>
</dbReference>
<dbReference type="PROSITE" id="PS00139">
    <property type="entry name" value="THIOL_PROTEASE_CYS"/>
    <property type="match status" value="1"/>
</dbReference>
<evidence type="ECO:0000256" key="7">
    <source>
        <dbReference type="SAM" id="SignalP"/>
    </source>
</evidence>
<dbReference type="SMART" id="SM00848">
    <property type="entry name" value="Inhibitor_I29"/>
    <property type="match status" value="1"/>
</dbReference>
<dbReference type="AlphaFoldDB" id="A0A1S2XAG0"/>
<accession>A0A1S2XAG0</accession>
<dbReference type="STRING" id="3827.A0A1S2XAG0"/>
<dbReference type="KEGG" id="cam:101514060"/>
<evidence type="ECO:0000256" key="4">
    <source>
        <dbReference type="ARBA" id="ARBA00022807"/>
    </source>
</evidence>
<dbReference type="PaxDb" id="3827-XP_004486273.1"/>
<dbReference type="SMART" id="SM00645">
    <property type="entry name" value="Pept_C1"/>
    <property type="match status" value="1"/>
</dbReference>
<gene>
    <name evidence="11" type="primary">LOC101514060</name>
</gene>
<dbReference type="Pfam" id="PF08246">
    <property type="entry name" value="Inhibitor_I29"/>
    <property type="match status" value="1"/>
</dbReference>
<evidence type="ECO:0000256" key="2">
    <source>
        <dbReference type="ARBA" id="ARBA00022670"/>
    </source>
</evidence>
<name>A0A1S2XAG0_CICAR</name>
<dbReference type="CDD" id="cd02248">
    <property type="entry name" value="Peptidase_C1A"/>
    <property type="match status" value="1"/>
</dbReference>
<dbReference type="GO" id="GO:0006508">
    <property type="term" value="P:proteolysis"/>
    <property type="evidence" value="ECO:0007669"/>
    <property type="project" value="UniProtKB-KW"/>
</dbReference>
<evidence type="ECO:0000256" key="5">
    <source>
        <dbReference type="ARBA" id="ARBA00023157"/>
    </source>
</evidence>
<feature type="chain" id="PRO_5018738748" evidence="7">
    <location>
        <begin position="27"/>
        <end position="375"/>
    </location>
</feature>
<keyword evidence="6" id="KW-0325">Glycoprotein</keyword>
<dbReference type="RefSeq" id="XP_004486273.1">
    <property type="nucleotide sequence ID" value="XM_004486216.3"/>
</dbReference>
<keyword evidence="5" id="KW-1015">Disulfide bond</keyword>
<organism evidence="10 11">
    <name type="scientific">Cicer arietinum</name>
    <name type="common">Chickpea</name>
    <name type="synonym">Garbanzo</name>
    <dbReference type="NCBI Taxonomy" id="3827"/>
    <lineage>
        <taxon>Eukaryota</taxon>
        <taxon>Viridiplantae</taxon>
        <taxon>Streptophyta</taxon>
        <taxon>Embryophyta</taxon>
        <taxon>Tracheophyta</taxon>
        <taxon>Spermatophyta</taxon>
        <taxon>Magnoliopsida</taxon>
        <taxon>eudicotyledons</taxon>
        <taxon>Gunneridae</taxon>
        <taxon>Pentapetalae</taxon>
        <taxon>rosids</taxon>
        <taxon>fabids</taxon>
        <taxon>Fabales</taxon>
        <taxon>Fabaceae</taxon>
        <taxon>Papilionoideae</taxon>
        <taxon>50 kb inversion clade</taxon>
        <taxon>NPAAA clade</taxon>
        <taxon>Hologalegina</taxon>
        <taxon>IRL clade</taxon>
        <taxon>Cicereae</taxon>
        <taxon>Cicer</taxon>
    </lineage>
</organism>
<dbReference type="InterPro" id="IPR013128">
    <property type="entry name" value="Peptidase_C1A"/>
</dbReference>
<dbReference type="eggNOG" id="KOG1543">
    <property type="taxonomic scope" value="Eukaryota"/>
</dbReference>
<dbReference type="InterPro" id="IPR039417">
    <property type="entry name" value="Peptidase_C1A_papain-like"/>
</dbReference>
<evidence type="ECO:0000256" key="1">
    <source>
        <dbReference type="ARBA" id="ARBA00008455"/>
    </source>
</evidence>
<evidence type="ECO:0000256" key="3">
    <source>
        <dbReference type="ARBA" id="ARBA00022801"/>
    </source>
</evidence>
<dbReference type="InterPro" id="IPR013201">
    <property type="entry name" value="Prot_inhib_I29"/>
</dbReference>
<proteinExistence type="inferred from homology"/>
<feature type="signal peptide" evidence="7">
    <location>
        <begin position="1"/>
        <end position="26"/>
    </location>
</feature>
<dbReference type="Gene3D" id="3.90.70.10">
    <property type="entry name" value="Cysteine proteinases"/>
    <property type="match status" value="1"/>
</dbReference>
<dbReference type="OrthoDB" id="1404853at2759"/>
<keyword evidence="2" id="KW-0645">Protease</keyword>
<evidence type="ECO:0000259" key="9">
    <source>
        <dbReference type="SMART" id="SM00848"/>
    </source>
</evidence>
<dbReference type="InterPro" id="IPR038765">
    <property type="entry name" value="Papain-like_cys_pep_sf"/>
</dbReference>
<dbReference type="InterPro" id="IPR000169">
    <property type="entry name" value="Pept_cys_AS"/>
</dbReference>
<keyword evidence="10" id="KW-1185">Reference proteome</keyword>
<dbReference type="PANTHER" id="PTHR12411">
    <property type="entry name" value="CYSTEINE PROTEASE FAMILY C1-RELATED"/>
    <property type="match status" value="1"/>
</dbReference>
<protein>
    <submittedName>
        <fullName evidence="11">Ervatamin-B-like</fullName>
    </submittedName>
</protein>
<sequence>MMISHTPNLFLLFIIFTTLCLSSCYGIPTKYSSILGPNLDKLPTQQEAIQLFQQWRKDHGRVYKDLEEMSKKFDIFYSNLKYITETNAKRKSPHGFLLGLTSFSDWSTNEFKETYLHEIDMSTHMDKMKGNGVVRNSECSAPSSLDWRTKGAVTSVKSQGQCGSCWAFTAIAALEGINAITSGKLVDLSPQELVDCEPNFVGCQSIGWVDKAFEWVISNKGMAIENNYPYTDTKGECKASQVPNIQISTIDSYSSVERSDDGLLCAIAKQPITVCFYADYDFHHYTQGIYDGPNCPAEVTSTTHCAVLVGYDSVDGEDYWILKNSWGTEWGMDGYAWIKRNTGTSQGVCGINIAALYPLKFTSSKARINSTLGQS</sequence>
<reference evidence="11" key="2">
    <citation type="submission" date="2025-08" db="UniProtKB">
        <authorList>
            <consortium name="RefSeq"/>
        </authorList>
    </citation>
    <scope>IDENTIFICATION</scope>
    <source>
        <tissue evidence="11">Etiolated seedlings</tissue>
    </source>
</reference>
<dbReference type="SUPFAM" id="SSF54001">
    <property type="entry name" value="Cysteine proteinases"/>
    <property type="match status" value="1"/>
</dbReference>
<reference evidence="10" key="1">
    <citation type="journal article" date="2013" name="Nat. Biotechnol.">
        <title>Draft genome sequence of chickpea (Cicer arietinum) provides a resource for trait improvement.</title>
        <authorList>
            <person name="Varshney R.K."/>
            <person name="Song C."/>
            <person name="Saxena R.K."/>
            <person name="Azam S."/>
            <person name="Yu S."/>
            <person name="Sharpe A.G."/>
            <person name="Cannon S."/>
            <person name="Baek J."/>
            <person name="Rosen B.D."/>
            <person name="Tar'an B."/>
            <person name="Millan T."/>
            <person name="Zhang X."/>
            <person name="Ramsay L.D."/>
            <person name="Iwata A."/>
            <person name="Wang Y."/>
            <person name="Nelson W."/>
            <person name="Farmer A.D."/>
            <person name="Gaur P.M."/>
            <person name="Soderlund C."/>
            <person name="Penmetsa R.V."/>
            <person name="Xu C."/>
            <person name="Bharti A.K."/>
            <person name="He W."/>
            <person name="Winter P."/>
            <person name="Zhao S."/>
            <person name="Hane J.K."/>
            <person name="Carrasquilla-Garcia N."/>
            <person name="Condie J.A."/>
            <person name="Upadhyaya H.D."/>
            <person name="Luo M.C."/>
            <person name="Thudi M."/>
            <person name="Gowda C.L."/>
            <person name="Singh N.P."/>
            <person name="Lichtenzveig J."/>
            <person name="Gali K.K."/>
            <person name="Rubio J."/>
            <person name="Nadarajan N."/>
            <person name="Dolezel J."/>
            <person name="Bansal K.C."/>
            <person name="Xu X."/>
            <person name="Edwards D."/>
            <person name="Zhang G."/>
            <person name="Kahl G."/>
            <person name="Gil J."/>
            <person name="Singh K.B."/>
            <person name="Datta S.K."/>
            <person name="Jackson S.A."/>
            <person name="Wang J."/>
            <person name="Cook D.R."/>
        </authorList>
    </citation>
    <scope>NUCLEOTIDE SEQUENCE [LARGE SCALE GENOMIC DNA]</scope>
    <source>
        <strain evidence="10">cv. CDC Frontier</strain>
    </source>
</reference>
<evidence type="ECO:0000259" key="8">
    <source>
        <dbReference type="SMART" id="SM00645"/>
    </source>
</evidence>
<dbReference type="GeneID" id="101514060"/>
<dbReference type="Pfam" id="PF00112">
    <property type="entry name" value="Peptidase_C1"/>
    <property type="match status" value="1"/>
</dbReference>
<keyword evidence="7" id="KW-0732">Signal</keyword>
<evidence type="ECO:0000313" key="10">
    <source>
        <dbReference type="Proteomes" id="UP000087171"/>
    </source>
</evidence>
<dbReference type="PRINTS" id="PR00705">
    <property type="entry name" value="PAPAIN"/>
</dbReference>
<evidence type="ECO:0000256" key="6">
    <source>
        <dbReference type="ARBA" id="ARBA00023180"/>
    </source>
</evidence>
<dbReference type="FunFam" id="3.90.70.10:FF:000177">
    <property type="entry name" value="Cysteine proteinase RD21A"/>
    <property type="match status" value="1"/>
</dbReference>
<comment type="similarity">
    <text evidence="1">Belongs to the peptidase C1 family.</text>
</comment>
<dbReference type="InterPro" id="IPR000668">
    <property type="entry name" value="Peptidase_C1A_C"/>
</dbReference>
<feature type="domain" description="Cathepsin propeptide inhibitor" evidence="9">
    <location>
        <begin position="52"/>
        <end position="111"/>
    </location>
</feature>
<feature type="domain" description="Peptidase C1A papain C-terminal" evidence="8">
    <location>
        <begin position="141"/>
        <end position="359"/>
    </location>
</feature>
<dbReference type="Proteomes" id="UP000087171">
    <property type="component" value="Chromosome Ca1"/>
</dbReference>
<keyword evidence="4" id="KW-0788">Thiol protease</keyword>
<evidence type="ECO:0000313" key="11">
    <source>
        <dbReference type="RefSeq" id="XP_004486273.1"/>
    </source>
</evidence>